<dbReference type="EMBL" id="AP028917">
    <property type="protein sequence ID" value="BES98437.1"/>
    <property type="molecule type" value="Genomic_DNA"/>
</dbReference>
<dbReference type="PANTHER" id="PTHR11005">
    <property type="entry name" value="LYSOSOMAL ACID LIPASE-RELATED"/>
    <property type="match status" value="1"/>
</dbReference>
<evidence type="ECO:0000313" key="7">
    <source>
        <dbReference type="Proteomes" id="UP001307889"/>
    </source>
</evidence>
<organism evidence="6 7">
    <name type="scientific">Nesidiocoris tenuis</name>
    <dbReference type="NCBI Taxonomy" id="355587"/>
    <lineage>
        <taxon>Eukaryota</taxon>
        <taxon>Metazoa</taxon>
        <taxon>Ecdysozoa</taxon>
        <taxon>Arthropoda</taxon>
        <taxon>Hexapoda</taxon>
        <taxon>Insecta</taxon>
        <taxon>Pterygota</taxon>
        <taxon>Neoptera</taxon>
        <taxon>Paraneoptera</taxon>
        <taxon>Hemiptera</taxon>
        <taxon>Heteroptera</taxon>
        <taxon>Panheteroptera</taxon>
        <taxon>Cimicomorpha</taxon>
        <taxon>Miridae</taxon>
        <taxon>Dicyphina</taxon>
        <taxon>Nesidiocoris</taxon>
    </lineage>
</organism>
<keyword evidence="7" id="KW-1185">Reference proteome</keyword>
<evidence type="ECO:0000259" key="5">
    <source>
        <dbReference type="Pfam" id="PF00561"/>
    </source>
</evidence>
<feature type="transmembrane region" description="Helical" evidence="4">
    <location>
        <begin position="37"/>
        <end position="61"/>
    </location>
</feature>
<reference evidence="6 7" key="1">
    <citation type="submission" date="2023-09" db="EMBL/GenBank/DDBJ databases">
        <title>Nesidiocoris tenuis whole genome shotgun sequence.</title>
        <authorList>
            <person name="Shibata T."/>
            <person name="Shimoda M."/>
            <person name="Kobayashi T."/>
            <person name="Uehara T."/>
        </authorList>
    </citation>
    <scope>NUCLEOTIDE SEQUENCE [LARGE SCALE GENOMIC DNA]</scope>
    <source>
        <strain evidence="6 7">Japan</strain>
    </source>
</reference>
<dbReference type="Pfam" id="PF00561">
    <property type="entry name" value="Abhydrolase_1"/>
    <property type="match status" value="1"/>
</dbReference>
<dbReference type="Gene3D" id="3.40.50.1820">
    <property type="entry name" value="alpha/beta hydrolase"/>
    <property type="match status" value="1"/>
</dbReference>
<dbReference type="InterPro" id="IPR000073">
    <property type="entry name" value="AB_hydrolase_1"/>
</dbReference>
<evidence type="ECO:0000256" key="2">
    <source>
        <dbReference type="ARBA" id="ARBA00023098"/>
    </source>
</evidence>
<accession>A0ABN7B6P3</accession>
<keyword evidence="1" id="KW-0442">Lipid degradation</keyword>
<feature type="region of interest" description="Disordered" evidence="3">
    <location>
        <begin position="1"/>
        <end position="31"/>
    </location>
</feature>
<keyword evidence="2" id="KW-0443">Lipid metabolism</keyword>
<evidence type="ECO:0000256" key="1">
    <source>
        <dbReference type="ARBA" id="ARBA00022963"/>
    </source>
</evidence>
<evidence type="ECO:0000313" key="6">
    <source>
        <dbReference type="EMBL" id="BES98437.1"/>
    </source>
</evidence>
<name>A0ABN7B6P3_9HEMI</name>
<keyword evidence="4" id="KW-0812">Transmembrane</keyword>
<protein>
    <submittedName>
        <fullName evidence="6">Lipase, family member</fullName>
    </submittedName>
</protein>
<dbReference type="InterPro" id="IPR029058">
    <property type="entry name" value="AB_hydrolase_fold"/>
</dbReference>
<dbReference type="SUPFAM" id="SSF53474">
    <property type="entry name" value="alpha/beta-Hydrolases"/>
    <property type="match status" value="1"/>
</dbReference>
<keyword evidence="4" id="KW-0472">Membrane</keyword>
<keyword evidence="4" id="KW-1133">Transmembrane helix</keyword>
<evidence type="ECO:0000256" key="3">
    <source>
        <dbReference type="SAM" id="MobiDB-lite"/>
    </source>
</evidence>
<gene>
    <name evidence="6" type="ORF">NTJ_11252</name>
</gene>
<evidence type="ECO:0000256" key="4">
    <source>
        <dbReference type="SAM" id="Phobius"/>
    </source>
</evidence>
<proteinExistence type="predicted"/>
<sequence length="450" mass="50730">MEGRDEAMEELNGGSAEGAGKGGAHQESPKKVKSRSLLTRMLMSPATLLVMFLTCFMYASFGKLDFQTLTPVFKVLAFHIGEPMPNQTQMLALQDGYLAETYRTITDDGYIIQATRIIGRGKDLKNQPILMMHGLLSASDDWLLRGPHRDLPYMLADLGYDVWLGDWRGNCFSRGHVSLSTSDSRYWNTTYYFRGIHDLPAFIDLVLNVSKYDRLVYVGYSFGTTSFMVMASMLPNYAEKIALAVLLSPIGVKLENGYHFVEHIAREIVESVPETTPSLTYEFLPRSIIASASLQSVCYVAKQFCQMMLFESLGQVEENVDEDVTRTYYKDRIPSGGSSMDIIYLAQLFVNGFRAYDYGENINKEVYGQSAPPRVEVENIKVPVAIFYSVGDHLNEEGGILKLSKQLPNVVLLKKIEYEKFGHLDFVVGKNAENVLYKHVLQTIVDFDNF</sequence>
<feature type="domain" description="AB hydrolase-1" evidence="5">
    <location>
        <begin position="128"/>
        <end position="428"/>
    </location>
</feature>
<dbReference type="Proteomes" id="UP001307889">
    <property type="component" value="Chromosome 9"/>
</dbReference>